<dbReference type="AlphaFoldDB" id="A0A3E2WZX2"/>
<proteinExistence type="predicted"/>
<evidence type="ECO:0000313" key="3">
    <source>
        <dbReference type="Proteomes" id="UP000261111"/>
    </source>
</evidence>
<dbReference type="Gene3D" id="3.40.30.10">
    <property type="entry name" value="Glutaredoxin"/>
    <property type="match status" value="1"/>
</dbReference>
<dbReference type="InterPro" id="IPR004879">
    <property type="entry name" value="Ssp411-like_TRX"/>
</dbReference>
<dbReference type="SUPFAM" id="SSF48208">
    <property type="entry name" value="Six-hairpin glycosidases"/>
    <property type="match status" value="1"/>
</dbReference>
<dbReference type="Pfam" id="PF03190">
    <property type="entry name" value="Thioredox_DsbH"/>
    <property type="match status" value="1"/>
</dbReference>
<dbReference type="PANTHER" id="PTHR42899:SF1">
    <property type="entry name" value="SPERMATOGENESIS-ASSOCIATED PROTEIN 20"/>
    <property type="match status" value="1"/>
</dbReference>
<feature type="domain" description="Spermatogenesis-associated protein 20-like TRX" evidence="1">
    <location>
        <begin position="4"/>
        <end position="164"/>
    </location>
</feature>
<dbReference type="PANTHER" id="PTHR42899">
    <property type="entry name" value="SPERMATOGENESIS-ASSOCIATED PROTEIN 20"/>
    <property type="match status" value="1"/>
</dbReference>
<comment type="caution">
    <text evidence="2">The sequence shown here is derived from an EMBL/GenBank/DDBJ whole genome shotgun (WGS) entry which is preliminary data.</text>
</comment>
<dbReference type="EMBL" id="QVIA01000004">
    <property type="protein sequence ID" value="RGC34192.1"/>
    <property type="molecule type" value="Genomic_DNA"/>
</dbReference>
<dbReference type="GO" id="GO:0005975">
    <property type="term" value="P:carbohydrate metabolic process"/>
    <property type="evidence" value="ECO:0007669"/>
    <property type="project" value="InterPro"/>
</dbReference>
<dbReference type="InterPro" id="IPR012341">
    <property type="entry name" value="6hp_glycosidase-like_sf"/>
</dbReference>
<dbReference type="Gene3D" id="1.50.10.10">
    <property type="match status" value="1"/>
</dbReference>
<organism evidence="2 3">
    <name type="scientific">Hungatella hathewayi</name>
    <dbReference type="NCBI Taxonomy" id="154046"/>
    <lineage>
        <taxon>Bacteria</taxon>
        <taxon>Bacillati</taxon>
        <taxon>Bacillota</taxon>
        <taxon>Clostridia</taxon>
        <taxon>Lachnospirales</taxon>
        <taxon>Lachnospiraceae</taxon>
        <taxon>Hungatella</taxon>
    </lineage>
</organism>
<sequence length="665" mass="76148">MYMNHLKNEKSPYLLQHAENPVNWYPWGKEAFEKAKAEDRPVFLSIGYSTCHWCHVMAHESFEDDQVAELLNNHYVCIKVDREERPDIDSVYMAACQAVTGAGGWPLTAILAPDQKPFFLGTYFPKYPRYGHPGLIELLQKISRLWREDRERLLETGQQITDFIAISDHEEGSAPDKRILKKAVDLYRQQFDRLWGGFGNAPKFPAPHNLLFLLHYGSLENDRMTMEMAEHTLKAMACGGMNDQIGGGFSRYSTDEKWLVPHFEKMLYDNALLAIAYLDAFHITKKRDYGDTAGRTLDYVLKELTGPEGQFYCGQDADSEGIEGKYYFFTPDEVLEVLGSEDGEEFCRIYDITASGNFEGSSIPNLIGQKGSAWPADDIRLKKLYDYRKNRTTLHRDDKVILSWNSWMMIAMAKAAQLLDDARFQNAAEDTYRFIQESMTDSSRRLYHRWREGEAVIAGQLDDYAVYGLALLELYRITYEPIYLEDAEFFARQMTELFEDKENGGYFLTASDAETLITRPKETYDGAIPSGNSSAAVLLSQLAQYTCNSFWQEALERQANFLTGTAKVYPSGHSFGLQALLRILYPSQELICTASDDRVPETLKEHLLKVPVFNRSVILKTSNNQAELEKIIPYVKEYPIPDEGAMYYLCQNGRCRAPVRELEKL</sequence>
<dbReference type="InterPro" id="IPR024705">
    <property type="entry name" value="Ssp411"/>
</dbReference>
<protein>
    <submittedName>
        <fullName evidence="2">Thioredoxin domain-containing protein</fullName>
    </submittedName>
</protein>
<gene>
    <name evidence="2" type="ORF">DWX41_04530</name>
</gene>
<evidence type="ECO:0000259" key="1">
    <source>
        <dbReference type="Pfam" id="PF03190"/>
    </source>
</evidence>
<dbReference type="PIRSF" id="PIRSF006402">
    <property type="entry name" value="UCP006402_thioredoxin"/>
    <property type="match status" value="1"/>
</dbReference>
<dbReference type="Proteomes" id="UP000261111">
    <property type="component" value="Unassembled WGS sequence"/>
</dbReference>
<dbReference type="InterPro" id="IPR036249">
    <property type="entry name" value="Thioredoxin-like_sf"/>
</dbReference>
<dbReference type="CDD" id="cd02955">
    <property type="entry name" value="SSP411"/>
    <property type="match status" value="1"/>
</dbReference>
<dbReference type="InterPro" id="IPR008928">
    <property type="entry name" value="6-hairpin_glycosidase_sf"/>
</dbReference>
<accession>A0A3E2WZX2</accession>
<reference evidence="2 3" key="1">
    <citation type="submission" date="2018-08" db="EMBL/GenBank/DDBJ databases">
        <title>A genome reference for cultivated species of the human gut microbiota.</title>
        <authorList>
            <person name="Zou Y."/>
            <person name="Xue W."/>
            <person name="Luo G."/>
        </authorList>
    </citation>
    <scope>NUCLEOTIDE SEQUENCE [LARGE SCALE GENOMIC DNA]</scope>
    <source>
        <strain evidence="2 3">AF19-21</strain>
    </source>
</reference>
<name>A0A3E2WZX2_9FIRM</name>
<dbReference type="SUPFAM" id="SSF52833">
    <property type="entry name" value="Thioredoxin-like"/>
    <property type="match status" value="1"/>
</dbReference>
<evidence type="ECO:0000313" key="2">
    <source>
        <dbReference type="EMBL" id="RGC34192.1"/>
    </source>
</evidence>